<dbReference type="InterPro" id="IPR006640">
    <property type="entry name" value="SprT-like_domain"/>
</dbReference>
<keyword evidence="2" id="KW-0645">Protease</keyword>
<keyword evidence="2" id="KW-0378">Hydrolase</keyword>
<keyword evidence="3" id="KW-1185">Reference proteome</keyword>
<feature type="domain" description="SprT-like" evidence="1">
    <location>
        <begin position="23"/>
        <end position="95"/>
    </location>
</feature>
<protein>
    <submittedName>
        <fullName evidence="2">SprT-like protease</fullName>
    </submittedName>
</protein>
<dbReference type="Pfam" id="PF10263">
    <property type="entry name" value="SprT-like"/>
    <property type="match status" value="1"/>
</dbReference>
<sequence>MNLIRAERLARSLMWEYGLIPNGWDFAWNRQVGVFGLCHYERYTIYLSKVLTPQLTVAQTENIIRHEIAHALVGPSHGHDEVWRHQARLIGCTGNTTEAYKAVVKPKWQAKCPVGNHLVGRPRHRRVLKNSPVCSKHRRPVTWASLIGE</sequence>
<proteinExistence type="predicted"/>
<evidence type="ECO:0000259" key="1">
    <source>
        <dbReference type="Pfam" id="PF10263"/>
    </source>
</evidence>
<dbReference type="GO" id="GO:0006508">
    <property type="term" value="P:proteolysis"/>
    <property type="evidence" value="ECO:0007669"/>
    <property type="project" value="UniProtKB-KW"/>
</dbReference>
<evidence type="ECO:0000313" key="3">
    <source>
        <dbReference type="Proteomes" id="UP001202581"/>
    </source>
</evidence>
<dbReference type="GO" id="GO:0008233">
    <property type="term" value="F:peptidase activity"/>
    <property type="evidence" value="ECO:0007669"/>
    <property type="project" value="UniProtKB-KW"/>
</dbReference>
<dbReference type="RefSeq" id="YP_010651300.1">
    <property type="nucleotide sequence ID" value="NC_070781.1"/>
</dbReference>
<dbReference type="Proteomes" id="UP001202581">
    <property type="component" value="Segment"/>
</dbReference>
<gene>
    <name evidence="2" type="primary">215</name>
    <name evidence="2" type="ORF">SEA_TOMAS_215</name>
</gene>
<organism evidence="2 3">
    <name type="scientific">Streptomyces phage Tomas</name>
    <dbReference type="NCBI Taxonomy" id="2914443"/>
    <lineage>
        <taxon>Viruses</taxon>
        <taxon>Duplodnaviria</taxon>
        <taxon>Heunggongvirae</taxon>
        <taxon>Uroviricota</taxon>
        <taxon>Caudoviricetes</taxon>
        <taxon>Stanwilliamsviridae</taxon>
        <taxon>Boydwoodruffvirinae</taxon>
        <taxon>Tomasvirus</taxon>
        <taxon>Tomasvirus tomas</taxon>
    </lineage>
</organism>
<dbReference type="GeneID" id="77926933"/>
<dbReference type="GO" id="GO:0006950">
    <property type="term" value="P:response to stress"/>
    <property type="evidence" value="ECO:0007669"/>
    <property type="project" value="UniProtKB-ARBA"/>
</dbReference>
<evidence type="ECO:0000313" key="2">
    <source>
        <dbReference type="EMBL" id="UMO76361.1"/>
    </source>
</evidence>
<reference evidence="2" key="1">
    <citation type="submission" date="2021-12" db="EMBL/GenBank/DDBJ databases">
        <authorList>
            <person name="Khadka S."/>
            <person name="Uribe D.A."/>
            <person name="Klipsch I.N."/>
            <person name="Rene S.R."/>
            <person name="Jimenez M.L."/>
            <person name="Saini B.K."/>
            <person name="Zugasti M."/>
            <person name="Bullon R.M."/>
            <person name="Sharp C.D."/>
            <person name="Kapinga K.O."/>
            <person name="Warner C.P."/>
            <person name="Sarinana J."/>
            <person name="Jimenez A."/>
            <person name="Layton S.R."/>
            <person name="Nayek S."/>
            <person name="Hughes L.E."/>
            <person name="Garlena R.A."/>
            <person name="Russell D.A."/>
            <person name="Jacobs-Sera D."/>
            <person name="Hatfull G.F."/>
        </authorList>
    </citation>
    <scope>NUCLEOTIDE SEQUENCE</scope>
</reference>
<dbReference type="KEGG" id="vg:77926933"/>
<dbReference type="EMBL" id="OL829978">
    <property type="protein sequence ID" value="UMO76361.1"/>
    <property type="molecule type" value="Genomic_DNA"/>
</dbReference>
<accession>A0AA49BTZ7</accession>
<name>A0AA49BTZ7_9CAUD</name>